<keyword evidence="2" id="KW-1185">Reference proteome</keyword>
<protein>
    <submittedName>
        <fullName evidence="1">Uncharacterized protein</fullName>
    </submittedName>
</protein>
<sequence length="45" mass="5149">MSSLHFKMKASNIMEQYHEKALSAIAPRRSSELDIAFKTRRAIAL</sequence>
<accession>A0A6M8BCH2</accession>
<dbReference type="EMBL" id="CP053661">
    <property type="protein sequence ID" value="QKD81796.1"/>
    <property type="molecule type" value="Genomic_DNA"/>
</dbReference>
<reference evidence="1 2" key="1">
    <citation type="submission" date="2020-05" db="EMBL/GenBank/DDBJ databases">
        <title>Complete genome sequence of of a novel Thermoleptolyngbya strain isolated from hot springs of Ganzi, Sichuan China.</title>
        <authorList>
            <person name="Tang J."/>
            <person name="Daroch M."/>
            <person name="Li L."/>
            <person name="Waleron K."/>
            <person name="Waleron M."/>
            <person name="Waleron M."/>
        </authorList>
    </citation>
    <scope>NUCLEOTIDE SEQUENCE [LARGE SCALE GENOMIC DNA]</scope>
    <source>
        <strain evidence="1 2">PKUAC-SCTA183</strain>
    </source>
</reference>
<dbReference type="RefSeq" id="WP_172354185.1">
    <property type="nucleotide sequence ID" value="NZ_CP053661.1"/>
</dbReference>
<organism evidence="1 2">
    <name type="scientific">Thermoleptolyngbya sichuanensis A183</name>
    <dbReference type="NCBI Taxonomy" id="2737172"/>
    <lineage>
        <taxon>Bacteria</taxon>
        <taxon>Bacillati</taxon>
        <taxon>Cyanobacteriota</taxon>
        <taxon>Cyanophyceae</taxon>
        <taxon>Oculatellales</taxon>
        <taxon>Oculatellaceae</taxon>
        <taxon>Thermoleptolyngbya</taxon>
        <taxon>Thermoleptolyngbya sichuanensis</taxon>
    </lineage>
</organism>
<proteinExistence type="predicted"/>
<name>A0A6M8BCH2_9CYAN</name>
<dbReference type="AlphaFoldDB" id="A0A6M8BCH2"/>
<dbReference type="Proteomes" id="UP000505210">
    <property type="component" value="Chromosome"/>
</dbReference>
<evidence type="ECO:0000313" key="2">
    <source>
        <dbReference type="Proteomes" id="UP000505210"/>
    </source>
</evidence>
<dbReference type="KEGG" id="theu:HPC62_05925"/>
<gene>
    <name evidence="1" type="ORF">HPC62_05925</name>
</gene>
<evidence type="ECO:0000313" key="1">
    <source>
        <dbReference type="EMBL" id="QKD81796.1"/>
    </source>
</evidence>